<reference evidence="2 3" key="1">
    <citation type="submission" date="2020-03" db="EMBL/GenBank/DDBJ databases">
        <title>Salinimicrobium sp. nov, isolated from SCS.</title>
        <authorList>
            <person name="Cao W.R."/>
        </authorList>
    </citation>
    <scope>NUCLEOTIDE SEQUENCE [LARGE SCALE GENOMIC DNA]</scope>
    <source>
        <strain evidence="3">J15B91</strain>
    </source>
</reference>
<comment type="caution">
    <text evidence="2">The sequence shown here is derived from an EMBL/GenBank/DDBJ whole genome shotgun (WGS) entry which is preliminary data.</text>
</comment>
<feature type="chain" id="PRO_5046207053" evidence="1">
    <location>
        <begin position="20"/>
        <end position="59"/>
    </location>
</feature>
<gene>
    <name evidence="2" type="ORF">HC175_21510</name>
</gene>
<evidence type="ECO:0000313" key="3">
    <source>
        <dbReference type="Proteomes" id="UP000703674"/>
    </source>
</evidence>
<organism evidence="2 3">
    <name type="scientific">Salinimicrobium oceani</name>
    <dbReference type="NCBI Taxonomy" id="2722702"/>
    <lineage>
        <taxon>Bacteria</taxon>
        <taxon>Pseudomonadati</taxon>
        <taxon>Bacteroidota</taxon>
        <taxon>Flavobacteriia</taxon>
        <taxon>Flavobacteriales</taxon>
        <taxon>Flavobacteriaceae</taxon>
        <taxon>Salinimicrobium</taxon>
    </lineage>
</organism>
<keyword evidence="1" id="KW-0732">Signal</keyword>
<dbReference type="Proteomes" id="UP000703674">
    <property type="component" value="Unassembled WGS sequence"/>
</dbReference>
<sequence length="59" mass="6751">MKNLYLIFAFLTLGFSATAANQSFDNRTRGEAFIFVERGVEFAVFPDGQFDFFFNPRGN</sequence>
<evidence type="ECO:0000256" key="1">
    <source>
        <dbReference type="SAM" id="SignalP"/>
    </source>
</evidence>
<evidence type="ECO:0000313" key="2">
    <source>
        <dbReference type="EMBL" id="NJW55494.1"/>
    </source>
</evidence>
<name>A0ABX1D8C9_9FLAO</name>
<proteinExistence type="predicted"/>
<protein>
    <submittedName>
        <fullName evidence="2">Uncharacterized protein</fullName>
    </submittedName>
</protein>
<feature type="signal peptide" evidence="1">
    <location>
        <begin position="1"/>
        <end position="19"/>
    </location>
</feature>
<accession>A0ABX1D8C9</accession>
<keyword evidence="3" id="KW-1185">Reference proteome</keyword>
<feature type="non-terminal residue" evidence="2">
    <location>
        <position position="59"/>
    </location>
</feature>
<dbReference type="EMBL" id="JAAVJR010001215">
    <property type="protein sequence ID" value="NJW55494.1"/>
    <property type="molecule type" value="Genomic_DNA"/>
</dbReference>